<dbReference type="EMBL" id="BAABFA010000007">
    <property type="protein sequence ID" value="GAA4462158.1"/>
    <property type="molecule type" value="Genomic_DNA"/>
</dbReference>
<protein>
    <recommendedName>
        <fullName evidence="10">TonB C-terminal domain-containing protein</fullName>
    </recommendedName>
</protein>
<dbReference type="Proteomes" id="UP001500067">
    <property type="component" value="Unassembled WGS sequence"/>
</dbReference>
<keyword evidence="3" id="KW-0813">Transport</keyword>
<keyword evidence="7" id="KW-0653">Protein transport</keyword>
<dbReference type="PANTHER" id="PTHR33446">
    <property type="entry name" value="PROTEIN TONB-RELATED"/>
    <property type="match status" value="1"/>
</dbReference>
<evidence type="ECO:0000313" key="11">
    <source>
        <dbReference type="EMBL" id="GAA4462158.1"/>
    </source>
</evidence>
<proteinExistence type="inferred from homology"/>
<evidence type="ECO:0000259" key="10">
    <source>
        <dbReference type="PROSITE" id="PS52015"/>
    </source>
</evidence>
<dbReference type="NCBIfam" id="TIGR01352">
    <property type="entry name" value="tonB_Cterm"/>
    <property type="match status" value="1"/>
</dbReference>
<comment type="subcellular location">
    <subcellularLocation>
        <location evidence="1">Cell inner membrane</location>
        <topology evidence="1">Single-pass membrane protein</topology>
        <orientation evidence="1">Periplasmic side</orientation>
    </subcellularLocation>
</comment>
<evidence type="ECO:0000256" key="2">
    <source>
        <dbReference type="ARBA" id="ARBA00006555"/>
    </source>
</evidence>
<reference evidence="12" key="1">
    <citation type="journal article" date="2019" name="Int. J. Syst. Evol. Microbiol.">
        <title>The Global Catalogue of Microorganisms (GCM) 10K type strain sequencing project: providing services to taxonomists for standard genome sequencing and annotation.</title>
        <authorList>
            <consortium name="The Broad Institute Genomics Platform"/>
            <consortium name="The Broad Institute Genome Sequencing Center for Infectious Disease"/>
            <person name="Wu L."/>
            <person name="Ma J."/>
        </authorList>
    </citation>
    <scope>NUCLEOTIDE SEQUENCE [LARGE SCALE GENOMIC DNA]</scope>
    <source>
        <strain evidence="12">JCM 32105</strain>
    </source>
</reference>
<comment type="caution">
    <text evidence="11">The sequence shown here is derived from an EMBL/GenBank/DDBJ whole genome shotgun (WGS) entry which is preliminary data.</text>
</comment>
<keyword evidence="9" id="KW-0472">Membrane</keyword>
<feature type="domain" description="TonB C-terminal" evidence="10">
    <location>
        <begin position="18"/>
        <end position="114"/>
    </location>
</feature>
<evidence type="ECO:0000256" key="5">
    <source>
        <dbReference type="ARBA" id="ARBA00022519"/>
    </source>
</evidence>
<dbReference type="PANTHER" id="PTHR33446:SF2">
    <property type="entry name" value="PROTEIN TONB"/>
    <property type="match status" value="1"/>
</dbReference>
<name>A0ABP8N6F8_9BACT</name>
<evidence type="ECO:0000256" key="3">
    <source>
        <dbReference type="ARBA" id="ARBA00022448"/>
    </source>
</evidence>
<keyword evidence="5" id="KW-0997">Cell inner membrane</keyword>
<keyword evidence="12" id="KW-1185">Reference proteome</keyword>
<evidence type="ECO:0000256" key="8">
    <source>
        <dbReference type="ARBA" id="ARBA00022989"/>
    </source>
</evidence>
<evidence type="ECO:0000256" key="4">
    <source>
        <dbReference type="ARBA" id="ARBA00022475"/>
    </source>
</evidence>
<accession>A0ABP8N6F8</accession>
<sequence length="114" mass="12514">MNALAQGGAYDRAPEFPGGNAALDKYLREKLVYPPKASEQKIEGRVLLGLIIDKKGKVTSVNVIKHAHALLDSEAVRVARTMPRWKPAQKGKTNIMAPVSVPIVFRLDATRPQK</sequence>
<evidence type="ECO:0000256" key="1">
    <source>
        <dbReference type="ARBA" id="ARBA00004383"/>
    </source>
</evidence>
<keyword evidence="4" id="KW-1003">Cell membrane</keyword>
<comment type="similarity">
    <text evidence="2">Belongs to the TonB family.</text>
</comment>
<evidence type="ECO:0000256" key="6">
    <source>
        <dbReference type="ARBA" id="ARBA00022692"/>
    </source>
</evidence>
<gene>
    <name evidence="11" type="ORF">GCM10023093_08210</name>
</gene>
<keyword evidence="6" id="KW-0812">Transmembrane</keyword>
<dbReference type="InterPro" id="IPR037682">
    <property type="entry name" value="TonB_C"/>
</dbReference>
<dbReference type="InterPro" id="IPR051045">
    <property type="entry name" value="TonB-dependent_transducer"/>
</dbReference>
<dbReference type="PROSITE" id="PS52015">
    <property type="entry name" value="TONB_CTD"/>
    <property type="match status" value="1"/>
</dbReference>
<evidence type="ECO:0000313" key="12">
    <source>
        <dbReference type="Proteomes" id="UP001500067"/>
    </source>
</evidence>
<keyword evidence="8" id="KW-1133">Transmembrane helix</keyword>
<dbReference type="SUPFAM" id="SSF74653">
    <property type="entry name" value="TolA/TonB C-terminal domain"/>
    <property type="match status" value="1"/>
</dbReference>
<dbReference type="Gene3D" id="3.30.1150.10">
    <property type="match status" value="1"/>
</dbReference>
<evidence type="ECO:0000256" key="7">
    <source>
        <dbReference type="ARBA" id="ARBA00022927"/>
    </source>
</evidence>
<organism evidence="11 12">
    <name type="scientific">Nemorincola caseinilytica</name>
    <dbReference type="NCBI Taxonomy" id="2054315"/>
    <lineage>
        <taxon>Bacteria</taxon>
        <taxon>Pseudomonadati</taxon>
        <taxon>Bacteroidota</taxon>
        <taxon>Chitinophagia</taxon>
        <taxon>Chitinophagales</taxon>
        <taxon>Chitinophagaceae</taxon>
        <taxon>Nemorincola</taxon>
    </lineage>
</organism>
<evidence type="ECO:0000256" key="9">
    <source>
        <dbReference type="ARBA" id="ARBA00023136"/>
    </source>
</evidence>
<dbReference type="Pfam" id="PF03544">
    <property type="entry name" value="TonB_C"/>
    <property type="match status" value="1"/>
</dbReference>
<dbReference type="InterPro" id="IPR006260">
    <property type="entry name" value="TonB/TolA_C"/>
</dbReference>